<feature type="transmembrane region" description="Helical" evidence="6">
    <location>
        <begin position="439"/>
        <end position="458"/>
    </location>
</feature>
<dbReference type="Pfam" id="PF13520">
    <property type="entry name" value="AA_permease_2"/>
    <property type="match status" value="1"/>
</dbReference>
<dbReference type="Gene3D" id="1.20.1740.10">
    <property type="entry name" value="Amino acid/polyamine transporter I"/>
    <property type="match status" value="1"/>
</dbReference>
<evidence type="ECO:0000313" key="8">
    <source>
        <dbReference type="Proteomes" id="UP001642540"/>
    </source>
</evidence>
<feature type="transmembrane region" description="Helical" evidence="6">
    <location>
        <begin position="68"/>
        <end position="88"/>
    </location>
</feature>
<evidence type="ECO:0000256" key="4">
    <source>
        <dbReference type="ARBA" id="ARBA00023136"/>
    </source>
</evidence>
<proteinExistence type="predicted"/>
<dbReference type="EMBL" id="CAXLJM020000051">
    <property type="protein sequence ID" value="CAL8114838.1"/>
    <property type="molecule type" value="Genomic_DNA"/>
</dbReference>
<feature type="transmembrane region" description="Helical" evidence="6">
    <location>
        <begin position="224"/>
        <end position="244"/>
    </location>
</feature>
<keyword evidence="4 6" id="KW-0472">Membrane</keyword>
<feature type="transmembrane region" description="Helical" evidence="6">
    <location>
        <begin position="412"/>
        <end position="433"/>
    </location>
</feature>
<dbReference type="InterPro" id="IPR050598">
    <property type="entry name" value="AminoAcid_Transporter"/>
</dbReference>
<feature type="region of interest" description="Disordered" evidence="5">
    <location>
        <begin position="1"/>
        <end position="24"/>
    </location>
</feature>
<name>A0ABP1QY79_9HEXA</name>
<feature type="transmembrane region" description="Helical" evidence="6">
    <location>
        <begin position="376"/>
        <end position="400"/>
    </location>
</feature>
<keyword evidence="8" id="KW-1185">Reference proteome</keyword>
<dbReference type="PANTHER" id="PTHR11785">
    <property type="entry name" value="AMINO ACID TRANSPORTER"/>
    <property type="match status" value="1"/>
</dbReference>
<dbReference type="Proteomes" id="UP001642540">
    <property type="component" value="Unassembled WGS sequence"/>
</dbReference>
<keyword evidence="2 6" id="KW-0812">Transmembrane</keyword>
<sequence>MPSAKDTKYAEVPANPPPAGDKPEEEKVGLQAKLSLLNGITVIVGSIIGSGIFVSPTGVLKNTGSPNLALVVWTASGVFSLIGAYCYAELGCMITKTGADYAYIMVTFGPFLAFIRLWVECMIVRPCSQAIVALTFSTYILKPFFEDCDPPSDSVRLLAAVVICFLTFVNCWNVTWATLVQDVFTYAKLVALAIIIATGFYQLYQGHTEYFTFEGSEQSVQNVALSFYSGLFAYNGWNYLNFIIEELKDPVKNLPIAIGFSCILVTIVYFLTNVAFFTTLSPAEMLNSEAVAVTFANRLYGYMAWVVPVFVAASTFGGVNGILLTSSRLFYAGAMEGQMPEVLTMIQTDKHTPVPAVLFVALLSLVYLAFPNIGDLINYVGFATWLSIGVAVLCIPILRWKQPDLPRPIKVNMFYPIIYIIGTAIITVVPMFADPYTTGTGLLVILTAVPVYFLFIAWKNKPKFVRDVVAKFITQLLQLILVVEYPKQWYQMKRAKAKQLNNNIALGTFNRSKPVGSMRQPRFSTSSCGSDVRYTPTHCGRSYVKSPAIPNEATRLRPATAGTFLTVTPMQHYQRVPESSSAVNARNALDSALKPSLPTLKLTNYSRLPTSESSSQSSGTSP</sequence>
<evidence type="ECO:0000313" key="7">
    <source>
        <dbReference type="EMBL" id="CAL8114838.1"/>
    </source>
</evidence>
<dbReference type="InterPro" id="IPR002293">
    <property type="entry name" value="AA/rel_permease1"/>
</dbReference>
<gene>
    <name evidence="7" type="ORF">ODALV1_LOCUS16623</name>
</gene>
<comment type="subcellular location">
    <subcellularLocation>
        <location evidence="1">Membrane</location>
        <topology evidence="1">Multi-pass membrane protein</topology>
    </subcellularLocation>
</comment>
<organism evidence="7 8">
    <name type="scientific">Orchesella dallaii</name>
    <dbReference type="NCBI Taxonomy" id="48710"/>
    <lineage>
        <taxon>Eukaryota</taxon>
        <taxon>Metazoa</taxon>
        <taxon>Ecdysozoa</taxon>
        <taxon>Arthropoda</taxon>
        <taxon>Hexapoda</taxon>
        <taxon>Collembola</taxon>
        <taxon>Entomobryomorpha</taxon>
        <taxon>Entomobryoidea</taxon>
        <taxon>Orchesellidae</taxon>
        <taxon>Orchesellinae</taxon>
        <taxon>Orchesella</taxon>
    </lineage>
</organism>
<feature type="transmembrane region" description="Helical" evidence="6">
    <location>
        <begin position="100"/>
        <end position="119"/>
    </location>
</feature>
<keyword evidence="3 6" id="KW-1133">Transmembrane helix</keyword>
<evidence type="ECO:0000256" key="2">
    <source>
        <dbReference type="ARBA" id="ARBA00022692"/>
    </source>
</evidence>
<evidence type="ECO:0008006" key="9">
    <source>
        <dbReference type="Google" id="ProtNLM"/>
    </source>
</evidence>
<reference evidence="7 8" key="1">
    <citation type="submission" date="2024-08" db="EMBL/GenBank/DDBJ databases">
        <authorList>
            <person name="Cucini C."/>
            <person name="Frati F."/>
        </authorList>
    </citation>
    <scope>NUCLEOTIDE SEQUENCE [LARGE SCALE GENOMIC DNA]</scope>
</reference>
<evidence type="ECO:0000256" key="1">
    <source>
        <dbReference type="ARBA" id="ARBA00004141"/>
    </source>
</evidence>
<protein>
    <recommendedName>
        <fullName evidence="9">Y+L amino acid transporter 2</fullName>
    </recommendedName>
</protein>
<feature type="compositionally biased region" description="Low complexity" evidence="5">
    <location>
        <begin position="606"/>
        <end position="622"/>
    </location>
</feature>
<feature type="transmembrane region" description="Helical" evidence="6">
    <location>
        <begin position="300"/>
        <end position="331"/>
    </location>
</feature>
<feature type="transmembrane region" description="Helical" evidence="6">
    <location>
        <begin position="256"/>
        <end position="280"/>
    </location>
</feature>
<feature type="region of interest" description="Disordered" evidence="5">
    <location>
        <begin position="599"/>
        <end position="622"/>
    </location>
</feature>
<comment type="caution">
    <text evidence="7">The sequence shown here is derived from an EMBL/GenBank/DDBJ whole genome shotgun (WGS) entry which is preliminary data.</text>
</comment>
<accession>A0ABP1QY79</accession>
<evidence type="ECO:0000256" key="5">
    <source>
        <dbReference type="SAM" id="MobiDB-lite"/>
    </source>
</evidence>
<feature type="transmembrane region" description="Helical" evidence="6">
    <location>
        <begin position="186"/>
        <end position="204"/>
    </location>
</feature>
<feature type="transmembrane region" description="Helical" evidence="6">
    <location>
        <begin position="157"/>
        <end position="179"/>
    </location>
</feature>
<evidence type="ECO:0000256" key="6">
    <source>
        <dbReference type="SAM" id="Phobius"/>
    </source>
</evidence>
<dbReference type="PANTHER" id="PTHR11785:SF531">
    <property type="entry name" value="LARGE NEUTRAL AMINO ACIDS TRANSPORTER SMALL SUBUNIT 1"/>
    <property type="match status" value="1"/>
</dbReference>
<evidence type="ECO:0000256" key="3">
    <source>
        <dbReference type="ARBA" id="ARBA00022989"/>
    </source>
</evidence>
<feature type="transmembrane region" description="Helical" evidence="6">
    <location>
        <begin position="36"/>
        <end position="56"/>
    </location>
</feature>
<feature type="transmembrane region" description="Helical" evidence="6">
    <location>
        <begin position="352"/>
        <end position="370"/>
    </location>
</feature>